<keyword evidence="3" id="KW-0560">Oxidoreductase</keyword>
<dbReference type="SMART" id="SM00829">
    <property type="entry name" value="PKS_ER"/>
    <property type="match status" value="1"/>
</dbReference>
<dbReference type="AlphaFoldDB" id="A0A2P9AJ18"/>
<keyword evidence="2 4" id="KW-0862">Zinc</keyword>
<dbReference type="Proteomes" id="UP000245698">
    <property type="component" value="Unassembled WGS sequence"/>
</dbReference>
<feature type="domain" description="Enoyl reductase (ER)" evidence="5">
    <location>
        <begin position="7"/>
        <end position="352"/>
    </location>
</feature>
<dbReference type="InterPro" id="IPR050129">
    <property type="entry name" value="Zn_alcohol_dh"/>
</dbReference>
<dbReference type="InterPro" id="IPR036291">
    <property type="entry name" value="NAD(P)-bd_dom_sf"/>
</dbReference>
<gene>
    <name evidence="6" type="ORF">BQ8482_180367</name>
</gene>
<proteinExistence type="inferred from homology"/>
<dbReference type="InterPro" id="IPR002328">
    <property type="entry name" value="ADH_Zn_CS"/>
</dbReference>
<comment type="similarity">
    <text evidence="4">Belongs to the zinc-containing alcohol dehydrogenase family.</text>
</comment>
<accession>A0A2P9AJ18</accession>
<dbReference type="GO" id="GO:0008270">
    <property type="term" value="F:zinc ion binding"/>
    <property type="evidence" value="ECO:0007669"/>
    <property type="project" value="InterPro"/>
</dbReference>
<dbReference type="PANTHER" id="PTHR43401">
    <property type="entry name" value="L-THREONINE 3-DEHYDROGENASE"/>
    <property type="match status" value="1"/>
</dbReference>
<dbReference type="Gene3D" id="3.40.50.720">
    <property type="entry name" value="NAD(P)-binding Rossmann-like Domain"/>
    <property type="match status" value="1"/>
</dbReference>
<dbReference type="RefSeq" id="WP_123148430.1">
    <property type="nucleotide sequence ID" value="NZ_FUIG01000024.1"/>
</dbReference>
<evidence type="ECO:0000313" key="7">
    <source>
        <dbReference type="Proteomes" id="UP000245698"/>
    </source>
</evidence>
<dbReference type="Pfam" id="PF08240">
    <property type="entry name" value="ADH_N"/>
    <property type="match status" value="1"/>
</dbReference>
<evidence type="ECO:0000256" key="1">
    <source>
        <dbReference type="ARBA" id="ARBA00022723"/>
    </source>
</evidence>
<dbReference type="GO" id="GO:0016616">
    <property type="term" value="F:oxidoreductase activity, acting on the CH-OH group of donors, NAD or NADP as acceptor"/>
    <property type="evidence" value="ECO:0007669"/>
    <property type="project" value="UniProtKB-ARBA"/>
</dbReference>
<dbReference type="InterPro" id="IPR013149">
    <property type="entry name" value="ADH-like_C"/>
</dbReference>
<reference evidence="7" key="1">
    <citation type="submission" date="2016-12" db="EMBL/GenBank/DDBJ databases">
        <authorList>
            <person name="Brunel B."/>
        </authorList>
    </citation>
    <scope>NUCLEOTIDE SEQUENCE [LARGE SCALE GENOMIC DNA]</scope>
</reference>
<dbReference type="InterPro" id="IPR013154">
    <property type="entry name" value="ADH-like_N"/>
</dbReference>
<dbReference type="SUPFAM" id="SSF51735">
    <property type="entry name" value="NAD(P)-binding Rossmann-fold domains"/>
    <property type="match status" value="1"/>
</dbReference>
<evidence type="ECO:0000259" key="5">
    <source>
        <dbReference type="SMART" id="SM00829"/>
    </source>
</evidence>
<evidence type="ECO:0000313" key="6">
    <source>
        <dbReference type="EMBL" id="SJM31139.1"/>
    </source>
</evidence>
<evidence type="ECO:0000256" key="3">
    <source>
        <dbReference type="ARBA" id="ARBA00023002"/>
    </source>
</evidence>
<sequence>MKALRFHAARDLRLEDIAPPADPRPNEVIVQVSHCGICGTDIHEYLDGPIFVSMAPHPLTGASAPLVLGHEFSGRIASVGQCVSRFARGDRVAVLPHLNKPGDYFVRRGMGHISDTTALVGLSSAYGGMGEYAVLPQDNVVKLPDDVSDEQGARFEPMAVALNATDRGGVRAGNSVLIAGAGPIGVLAAMAARAAGASRVLVSEANPARRRRLESLELGHEVVDPTSADFGDAVLGSTEEGLGVDVAVECAGNERALADCIRLVRRGGTVVQVGIFVDPPRVDMRLLVSKAVTLTTSWGFPITIGPRVVQMIATGQVQPEKIITGRVTMADAIAGGFDALARPDQDHLKVLIAVAA</sequence>
<protein>
    <submittedName>
        <fullName evidence="6">Alcohol dehydrogenase, zinc-binding domain protein</fullName>
    </submittedName>
</protein>
<keyword evidence="1 4" id="KW-0479">Metal-binding</keyword>
<comment type="cofactor">
    <cofactor evidence="4">
        <name>Zn(2+)</name>
        <dbReference type="ChEBI" id="CHEBI:29105"/>
    </cofactor>
</comment>
<name>A0A2P9AJ18_9HYPH</name>
<keyword evidence="7" id="KW-1185">Reference proteome</keyword>
<dbReference type="Gene3D" id="3.90.180.10">
    <property type="entry name" value="Medium-chain alcohol dehydrogenases, catalytic domain"/>
    <property type="match status" value="1"/>
</dbReference>
<dbReference type="InterPro" id="IPR011032">
    <property type="entry name" value="GroES-like_sf"/>
</dbReference>
<dbReference type="Pfam" id="PF00107">
    <property type="entry name" value="ADH_zinc_N"/>
    <property type="match status" value="1"/>
</dbReference>
<dbReference type="EMBL" id="FUIG01000024">
    <property type="protein sequence ID" value="SJM31139.1"/>
    <property type="molecule type" value="Genomic_DNA"/>
</dbReference>
<organism evidence="6 7">
    <name type="scientific">Mesorhizobium delmotii</name>
    <dbReference type="NCBI Taxonomy" id="1631247"/>
    <lineage>
        <taxon>Bacteria</taxon>
        <taxon>Pseudomonadati</taxon>
        <taxon>Pseudomonadota</taxon>
        <taxon>Alphaproteobacteria</taxon>
        <taxon>Hyphomicrobiales</taxon>
        <taxon>Phyllobacteriaceae</taxon>
        <taxon>Mesorhizobium</taxon>
    </lineage>
</organism>
<evidence type="ECO:0000256" key="4">
    <source>
        <dbReference type="RuleBase" id="RU361277"/>
    </source>
</evidence>
<dbReference type="SUPFAM" id="SSF50129">
    <property type="entry name" value="GroES-like"/>
    <property type="match status" value="1"/>
</dbReference>
<dbReference type="PROSITE" id="PS00059">
    <property type="entry name" value="ADH_ZINC"/>
    <property type="match status" value="1"/>
</dbReference>
<dbReference type="PANTHER" id="PTHR43401:SF2">
    <property type="entry name" value="L-THREONINE 3-DEHYDROGENASE"/>
    <property type="match status" value="1"/>
</dbReference>
<dbReference type="InterPro" id="IPR020843">
    <property type="entry name" value="ER"/>
</dbReference>
<evidence type="ECO:0000256" key="2">
    <source>
        <dbReference type="ARBA" id="ARBA00022833"/>
    </source>
</evidence>